<sequence>MSDEERREPERVQKVLDAVRIGKDLTPEETESVRDLVREFADVFTLSLREVRLVDFFEHKIGVPPGTVGPRIANQKPLTEPQRAWLYGALDEMEACDVVRRIPASAAKWVS</sequence>
<protein>
    <submittedName>
        <fullName evidence="1">Uncharacterized protein</fullName>
    </submittedName>
</protein>
<dbReference type="Proteomes" id="UP000077266">
    <property type="component" value="Unassembled WGS sequence"/>
</dbReference>
<feature type="non-terminal residue" evidence="1">
    <location>
        <position position="111"/>
    </location>
</feature>
<dbReference type="InParanoid" id="A0A165D023"/>
<dbReference type="OrthoDB" id="3363652at2759"/>
<evidence type="ECO:0000313" key="1">
    <source>
        <dbReference type="EMBL" id="KZV83542.1"/>
    </source>
</evidence>
<gene>
    <name evidence="1" type="ORF">EXIGLDRAFT_625481</name>
</gene>
<organism evidence="1 2">
    <name type="scientific">Exidia glandulosa HHB12029</name>
    <dbReference type="NCBI Taxonomy" id="1314781"/>
    <lineage>
        <taxon>Eukaryota</taxon>
        <taxon>Fungi</taxon>
        <taxon>Dikarya</taxon>
        <taxon>Basidiomycota</taxon>
        <taxon>Agaricomycotina</taxon>
        <taxon>Agaricomycetes</taxon>
        <taxon>Auriculariales</taxon>
        <taxon>Exidiaceae</taxon>
        <taxon>Exidia</taxon>
    </lineage>
</organism>
<keyword evidence="2" id="KW-1185">Reference proteome</keyword>
<dbReference type="EMBL" id="KV426266">
    <property type="protein sequence ID" value="KZV83542.1"/>
    <property type="molecule type" value="Genomic_DNA"/>
</dbReference>
<accession>A0A165D023</accession>
<name>A0A165D023_EXIGL</name>
<dbReference type="AlphaFoldDB" id="A0A165D023"/>
<proteinExistence type="predicted"/>
<evidence type="ECO:0000313" key="2">
    <source>
        <dbReference type="Proteomes" id="UP000077266"/>
    </source>
</evidence>
<reference evidence="1 2" key="1">
    <citation type="journal article" date="2016" name="Mol. Biol. Evol.">
        <title>Comparative Genomics of Early-Diverging Mushroom-Forming Fungi Provides Insights into the Origins of Lignocellulose Decay Capabilities.</title>
        <authorList>
            <person name="Nagy L.G."/>
            <person name="Riley R."/>
            <person name="Tritt A."/>
            <person name="Adam C."/>
            <person name="Daum C."/>
            <person name="Floudas D."/>
            <person name="Sun H."/>
            <person name="Yadav J.S."/>
            <person name="Pangilinan J."/>
            <person name="Larsson K.H."/>
            <person name="Matsuura K."/>
            <person name="Barry K."/>
            <person name="Labutti K."/>
            <person name="Kuo R."/>
            <person name="Ohm R.A."/>
            <person name="Bhattacharya S.S."/>
            <person name="Shirouzu T."/>
            <person name="Yoshinaga Y."/>
            <person name="Martin F.M."/>
            <person name="Grigoriev I.V."/>
            <person name="Hibbett D.S."/>
        </authorList>
    </citation>
    <scope>NUCLEOTIDE SEQUENCE [LARGE SCALE GENOMIC DNA]</scope>
    <source>
        <strain evidence="1 2">HHB12029</strain>
    </source>
</reference>